<protein>
    <submittedName>
        <fullName evidence="3">Alpha/beta hydrolase</fullName>
    </submittedName>
</protein>
<dbReference type="InterPro" id="IPR050300">
    <property type="entry name" value="GDXG_lipolytic_enzyme"/>
</dbReference>
<sequence>MRRLLFLSLIFLVIACKKENNDNSNAEKTAIDVSYGNDAKQKMDVYLPANRDTVNTKLLILIHGGAWIEGDKSDFIIDDIKKLLPGYALANVNYRLSNNGQNTFPAQEEDISAAVAFLLNKQIEYKFSKKIVLLGASAGAHLALLQGYKHADLITPRAIISYFGPTDLAYLYNHPGNPLVASMLAGIIGATPLQNAAIYATSSPINYVSGKSPPTLLLQGDADPLVPVAQANMLKDKLVAFGVNNQLVIYPGEQHGFTPAKMLDSYTRIVAFLQANVP</sequence>
<dbReference type="Pfam" id="PF20434">
    <property type="entry name" value="BD-FAE"/>
    <property type="match status" value="1"/>
</dbReference>
<name>A0ABS3YSX8_9BACT</name>
<proteinExistence type="predicted"/>
<evidence type="ECO:0000259" key="2">
    <source>
        <dbReference type="Pfam" id="PF20434"/>
    </source>
</evidence>
<evidence type="ECO:0000313" key="4">
    <source>
        <dbReference type="Proteomes" id="UP000677244"/>
    </source>
</evidence>
<dbReference type="PANTHER" id="PTHR48081">
    <property type="entry name" value="AB HYDROLASE SUPERFAMILY PROTEIN C4A8.06C"/>
    <property type="match status" value="1"/>
</dbReference>
<keyword evidence="4" id="KW-1185">Reference proteome</keyword>
<dbReference type="InterPro" id="IPR049492">
    <property type="entry name" value="BD-FAE-like_dom"/>
</dbReference>
<evidence type="ECO:0000313" key="3">
    <source>
        <dbReference type="EMBL" id="MBO9200893.1"/>
    </source>
</evidence>
<dbReference type="SUPFAM" id="SSF53474">
    <property type="entry name" value="alpha/beta-Hydrolases"/>
    <property type="match status" value="1"/>
</dbReference>
<organism evidence="3 4">
    <name type="scientific">Niastella soli</name>
    <dbReference type="NCBI Taxonomy" id="2821487"/>
    <lineage>
        <taxon>Bacteria</taxon>
        <taxon>Pseudomonadati</taxon>
        <taxon>Bacteroidota</taxon>
        <taxon>Chitinophagia</taxon>
        <taxon>Chitinophagales</taxon>
        <taxon>Chitinophagaceae</taxon>
        <taxon>Niastella</taxon>
    </lineage>
</organism>
<dbReference type="RefSeq" id="WP_209138928.1">
    <property type="nucleotide sequence ID" value="NZ_JAGHKO010000001.1"/>
</dbReference>
<keyword evidence="1 3" id="KW-0378">Hydrolase</keyword>
<gene>
    <name evidence="3" type="ORF">J7I42_11505</name>
</gene>
<dbReference type="Gene3D" id="3.40.50.1820">
    <property type="entry name" value="alpha/beta hydrolase"/>
    <property type="match status" value="1"/>
</dbReference>
<dbReference type="EMBL" id="JAGHKO010000001">
    <property type="protein sequence ID" value="MBO9200893.1"/>
    <property type="molecule type" value="Genomic_DNA"/>
</dbReference>
<dbReference type="InterPro" id="IPR029058">
    <property type="entry name" value="AB_hydrolase_fold"/>
</dbReference>
<accession>A0ABS3YSX8</accession>
<reference evidence="3 4" key="1">
    <citation type="submission" date="2021-03" db="EMBL/GenBank/DDBJ databases">
        <title>Assistant Professor.</title>
        <authorList>
            <person name="Huq M.A."/>
        </authorList>
    </citation>
    <scope>NUCLEOTIDE SEQUENCE [LARGE SCALE GENOMIC DNA]</scope>
    <source>
        <strain evidence="3 4">MAH-29</strain>
    </source>
</reference>
<feature type="domain" description="BD-FAE-like" evidence="2">
    <location>
        <begin position="43"/>
        <end position="238"/>
    </location>
</feature>
<dbReference type="PROSITE" id="PS51257">
    <property type="entry name" value="PROKAR_LIPOPROTEIN"/>
    <property type="match status" value="1"/>
</dbReference>
<comment type="caution">
    <text evidence="3">The sequence shown here is derived from an EMBL/GenBank/DDBJ whole genome shotgun (WGS) entry which is preliminary data.</text>
</comment>
<evidence type="ECO:0000256" key="1">
    <source>
        <dbReference type="ARBA" id="ARBA00022801"/>
    </source>
</evidence>
<dbReference type="Proteomes" id="UP000677244">
    <property type="component" value="Unassembled WGS sequence"/>
</dbReference>
<dbReference type="GO" id="GO:0016787">
    <property type="term" value="F:hydrolase activity"/>
    <property type="evidence" value="ECO:0007669"/>
    <property type="project" value="UniProtKB-KW"/>
</dbReference>